<dbReference type="Gene3D" id="3.60.21.10">
    <property type="match status" value="1"/>
</dbReference>
<comment type="caution">
    <text evidence="2">The sequence shown here is derived from an EMBL/GenBank/DDBJ whole genome shotgun (WGS) entry which is preliminary data.</text>
</comment>
<dbReference type="PANTHER" id="PTHR37844">
    <property type="entry name" value="SER/THR PROTEIN PHOSPHATASE SUPERFAMILY (AFU_ORTHOLOGUE AFUA_1G14840)"/>
    <property type="match status" value="1"/>
</dbReference>
<protein>
    <submittedName>
        <fullName evidence="2">Metallophosphatase</fullName>
    </submittedName>
</protein>
<sequence>MSTKRLMLQIASDLHLEFTRKDFDIKKIGNCLALVGDIGVAAKNTYEPFIKKQSDLFEHVFVLAGNHEYYGQEYNAANSDIKSICGKYANVHFLQQSSFLYDDGSDKPIRILGCTLWSDVPPNCEDRVLSYLNDYRVIKIKEEGDDVRKLTVRDTNRMHQEDLNWLKNEIEYAKQRGERVVVLTHHAPLDKGTSAPQYEVETNLARTAFATDLQSMICSKNMELWAYGHTHYNNEIEVKGTFVVSNQAGYSNERGVNYNPNQCYVFEKDEVKPVHPSDKLSRSTYILE</sequence>
<feature type="domain" description="Calcineurin-like phosphoesterase" evidence="1">
    <location>
        <begin position="12"/>
        <end position="232"/>
    </location>
</feature>
<name>A0AAW2Z766_9EUKA</name>
<dbReference type="GO" id="GO:0016787">
    <property type="term" value="F:hydrolase activity"/>
    <property type="evidence" value="ECO:0007669"/>
    <property type="project" value="InterPro"/>
</dbReference>
<evidence type="ECO:0000259" key="1">
    <source>
        <dbReference type="Pfam" id="PF00149"/>
    </source>
</evidence>
<dbReference type="EMBL" id="JAOPGA020001068">
    <property type="protein sequence ID" value="KAL0484793.1"/>
    <property type="molecule type" value="Genomic_DNA"/>
</dbReference>
<dbReference type="SUPFAM" id="SSF56300">
    <property type="entry name" value="Metallo-dependent phosphatases"/>
    <property type="match status" value="1"/>
</dbReference>
<dbReference type="InterPro" id="IPR004843">
    <property type="entry name" value="Calcineurin-like_PHP"/>
</dbReference>
<dbReference type="InterPro" id="IPR029052">
    <property type="entry name" value="Metallo-depent_PP-like"/>
</dbReference>
<organism evidence="2 3">
    <name type="scientific">Acrasis kona</name>
    <dbReference type="NCBI Taxonomy" id="1008807"/>
    <lineage>
        <taxon>Eukaryota</taxon>
        <taxon>Discoba</taxon>
        <taxon>Heterolobosea</taxon>
        <taxon>Tetramitia</taxon>
        <taxon>Eutetramitia</taxon>
        <taxon>Acrasidae</taxon>
        <taxon>Acrasis</taxon>
    </lineage>
</organism>
<proteinExistence type="predicted"/>
<accession>A0AAW2Z766</accession>
<reference evidence="2 3" key="1">
    <citation type="submission" date="2024-03" db="EMBL/GenBank/DDBJ databases">
        <title>The Acrasis kona genome and developmental transcriptomes reveal deep origins of eukaryotic multicellular pathways.</title>
        <authorList>
            <person name="Sheikh S."/>
            <person name="Fu C.-J."/>
            <person name="Brown M.W."/>
            <person name="Baldauf S.L."/>
        </authorList>
    </citation>
    <scope>NUCLEOTIDE SEQUENCE [LARGE SCALE GENOMIC DNA]</scope>
    <source>
        <strain evidence="2 3">ATCC MYA-3509</strain>
    </source>
</reference>
<dbReference type="Pfam" id="PF00149">
    <property type="entry name" value="Metallophos"/>
    <property type="match status" value="1"/>
</dbReference>
<gene>
    <name evidence="2" type="ORF">AKO1_003679</name>
</gene>
<dbReference type="AlphaFoldDB" id="A0AAW2Z766"/>
<dbReference type="Proteomes" id="UP001431209">
    <property type="component" value="Unassembled WGS sequence"/>
</dbReference>
<evidence type="ECO:0000313" key="3">
    <source>
        <dbReference type="Proteomes" id="UP001431209"/>
    </source>
</evidence>
<evidence type="ECO:0000313" key="2">
    <source>
        <dbReference type="EMBL" id="KAL0484793.1"/>
    </source>
</evidence>
<keyword evidence="3" id="KW-1185">Reference proteome</keyword>
<dbReference type="PANTHER" id="PTHR37844:SF2">
    <property type="entry name" value="SER_THR PROTEIN PHOSPHATASE SUPERFAMILY (AFU_ORTHOLOGUE AFUA_1G14840)"/>
    <property type="match status" value="1"/>
</dbReference>